<organism evidence="1 2">
    <name type="scientific">Weissella ceti</name>
    <dbReference type="NCBI Taxonomy" id="759620"/>
    <lineage>
        <taxon>Bacteria</taxon>
        <taxon>Bacillati</taxon>
        <taxon>Bacillota</taxon>
        <taxon>Bacilli</taxon>
        <taxon>Lactobacillales</taxon>
        <taxon>Lactobacillaceae</taxon>
        <taxon>Weissella</taxon>
    </lineage>
</organism>
<dbReference type="InterPro" id="IPR036614">
    <property type="entry name" value="RusA-like_sf"/>
</dbReference>
<gene>
    <name evidence="1" type="ORF">OIT44_03885</name>
</gene>
<dbReference type="Pfam" id="PF05866">
    <property type="entry name" value="RusA"/>
    <property type="match status" value="1"/>
</dbReference>
<accession>A0ABT3E4P9</accession>
<keyword evidence="2" id="KW-1185">Reference proteome</keyword>
<comment type="caution">
    <text evidence="1">The sequence shown here is derived from an EMBL/GenBank/DDBJ whole genome shotgun (WGS) entry which is preliminary data.</text>
</comment>
<dbReference type="Gene3D" id="3.30.1330.70">
    <property type="entry name" value="Holliday junction resolvase RusA"/>
    <property type="match status" value="1"/>
</dbReference>
<dbReference type="InterPro" id="IPR008822">
    <property type="entry name" value="Endonuclease_RusA-like"/>
</dbReference>
<dbReference type="EMBL" id="JAOZFE010000003">
    <property type="protein sequence ID" value="MCW0953214.1"/>
    <property type="molecule type" value="Genomic_DNA"/>
</dbReference>
<sequence length="125" mass="14545">MIKFTIQGELTDLNNYTNAQRTNYRVGNRIKQDNTAKVHAACLHLGGVELKFPVKIKYEWYAKNKRKDMDNIAFAKKFIQDGMMSAEVIKNDGWSEIAGWSEIFFIDKDNPRIEVTIYENGEYDD</sequence>
<reference evidence="1 2" key="1">
    <citation type="submission" date="2022-10" db="EMBL/GenBank/DDBJ databases">
        <title>Weissella fermenti sp. nov., isolated from fermented cabbage.</title>
        <authorList>
            <person name="Lee J.K."/>
            <person name="Baek J.H."/>
            <person name="Choi D.G."/>
            <person name="Kim J.M."/>
            <person name="Jeon C.O."/>
        </authorList>
    </citation>
    <scope>NUCLEOTIDE SEQUENCE [LARGE SCALE GENOMIC DNA]</scope>
    <source>
        <strain evidence="1 2">KACC 18534</strain>
    </source>
</reference>
<proteinExistence type="predicted"/>
<evidence type="ECO:0000313" key="1">
    <source>
        <dbReference type="EMBL" id="MCW0953214.1"/>
    </source>
</evidence>
<name>A0ABT3E4P9_9LACO</name>
<dbReference type="Proteomes" id="UP001526225">
    <property type="component" value="Unassembled WGS sequence"/>
</dbReference>
<evidence type="ECO:0000313" key="2">
    <source>
        <dbReference type="Proteomes" id="UP001526225"/>
    </source>
</evidence>
<dbReference type="SUPFAM" id="SSF103084">
    <property type="entry name" value="Holliday junction resolvase RusA"/>
    <property type="match status" value="1"/>
</dbReference>
<dbReference type="RefSeq" id="WP_264336072.1">
    <property type="nucleotide sequence ID" value="NZ_CP074441.1"/>
</dbReference>
<protein>
    <submittedName>
        <fullName evidence="1">RusA family crossover junction endodeoxyribonuclease</fullName>
    </submittedName>
</protein>